<evidence type="ECO:0000313" key="11">
    <source>
        <dbReference type="EMBL" id="MBI8989429.1"/>
    </source>
</evidence>
<evidence type="ECO:0000256" key="4">
    <source>
        <dbReference type="ARBA" id="ARBA00022475"/>
    </source>
</evidence>
<dbReference type="GO" id="GO:0005304">
    <property type="term" value="F:L-valine transmembrane transporter activity"/>
    <property type="evidence" value="ECO:0007669"/>
    <property type="project" value="TreeGrafter"/>
</dbReference>
<feature type="transmembrane region" description="Helical" evidence="10">
    <location>
        <begin position="421"/>
        <end position="439"/>
    </location>
</feature>
<dbReference type="PANTHER" id="PTHR30588">
    <property type="entry name" value="BRANCHED-CHAIN AMINO ACID TRANSPORT SYSTEM 2 CARRIER PROTEIN"/>
    <property type="match status" value="1"/>
</dbReference>
<keyword evidence="3" id="KW-0813">Transport</keyword>
<dbReference type="RefSeq" id="WP_198738410.1">
    <property type="nucleotide sequence ID" value="NZ_JAEIOS010000011.1"/>
</dbReference>
<dbReference type="GO" id="GO:0015188">
    <property type="term" value="F:L-isoleucine transmembrane transporter activity"/>
    <property type="evidence" value="ECO:0007669"/>
    <property type="project" value="TreeGrafter"/>
</dbReference>
<feature type="transmembrane region" description="Helical" evidence="10">
    <location>
        <begin position="231"/>
        <end position="253"/>
    </location>
</feature>
<feature type="transmembrane region" description="Helical" evidence="10">
    <location>
        <begin position="157"/>
        <end position="178"/>
    </location>
</feature>
<dbReference type="GO" id="GO:0015818">
    <property type="term" value="P:isoleucine transport"/>
    <property type="evidence" value="ECO:0007669"/>
    <property type="project" value="TreeGrafter"/>
</dbReference>
<evidence type="ECO:0000256" key="5">
    <source>
        <dbReference type="ARBA" id="ARBA00022692"/>
    </source>
</evidence>
<evidence type="ECO:0000256" key="6">
    <source>
        <dbReference type="ARBA" id="ARBA00022970"/>
    </source>
</evidence>
<comment type="caution">
    <text evidence="11">The sequence shown here is derived from an EMBL/GenBank/DDBJ whole genome shotgun (WGS) entry which is preliminary data.</text>
</comment>
<feature type="transmembrane region" description="Helical" evidence="10">
    <location>
        <begin position="83"/>
        <end position="105"/>
    </location>
</feature>
<keyword evidence="5 10" id="KW-0812">Transmembrane</keyword>
<keyword evidence="4" id="KW-1003">Cell membrane</keyword>
<dbReference type="InterPro" id="IPR004685">
    <property type="entry name" value="Brnchd-chn_aa_trnsp_Livcs"/>
</dbReference>
<gene>
    <name evidence="11" type="primary">brnQ</name>
    <name evidence="11" type="ORF">JDV75_06600</name>
</gene>
<evidence type="ECO:0000256" key="3">
    <source>
        <dbReference type="ARBA" id="ARBA00022448"/>
    </source>
</evidence>
<sequence>MSTPASTRSAGTTGTIAVATLMLFSMFFGAGNLIFPPMLGVEAGMGFPLAITGFLAAGVLLPVLSVIAVAITGDDIYDLAQRGGKIFGLIFPILVYLAIGAFYALPRTAVVSFSTAVTPLTGLDSTAAAAVFSAVFFALSLALAFDPTGLVDKLGKYLTPILLTLLIVLVVLSVLTLQSNPGPATEKYTAHPLSAGLIEGYLTMDSLAALAFGIMVVSSLRYKGVPNGPKLVRGVGAAAIGAGALLGVIYVGLGVVGQRVPDARSYEDGATLLTHAAESTMGFAGMVVFGLIVFLACLSTAAGLIGATSEFFHRIMPGISYRSWAIIFAVISLMVSTTGLETVLAIAAPIIGFLYPAAITLVFLTLIEPIFRRKLHYAFLFSLAVAVIWAALMTTISLGWGASVTRPLIDWSPMHAQQLGWVVPTLIAAGLGYVADLILRPVRAVPVGGEHQLEAELRSGHRDSEALEEAVVTHDPEVIAEVQATDAEEAIEALDHRIDAIERERTEATARLEALDEAKKLAEQHAANLRSATDN</sequence>
<feature type="transmembrane region" description="Helical" evidence="10">
    <location>
        <begin position="343"/>
        <end position="367"/>
    </location>
</feature>
<evidence type="ECO:0000256" key="9">
    <source>
        <dbReference type="SAM" id="Coils"/>
    </source>
</evidence>
<proteinExistence type="inferred from homology"/>
<keyword evidence="12" id="KW-1185">Reference proteome</keyword>
<evidence type="ECO:0000256" key="8">
    <source>
        <dbReference type="ARBA" id="ARBA00023136"/>
    </source>
</evidence>
<dbReference type="NCBIfam" id="TIGR00796">
    <property type="entry name" value="livcs"/>
    <property type="match status" value="1"/>
</dbReference>
<keyword evidence="9" id="KW-0175">Coiled coil</keyword>
<organism evidence="11 12">
    <name type="scientific">Corynebacterium meridianum</name>
    <dbReference type="NCBI Taxonomy" id="2765363"/>
    <lineage>
        <taxon>Bacteria</taxon>
        <taxon>Bacillati</taxon>
        <taxon>Actinomycetota</taxon>
        <taxon>Actinomycetes</taxon>
        <taxon>Mycobacteriales</taxon>
        <taxon>Corynebacteriaceae</taxon>
        <taxon>Corynebacterium</taxon>
    </lineage>
</organism>
<evidence type="ECO:0000313" key="12">
    <source>
        <dbReference type="Proteomes" id="UP000645966"/>
    </source>
</evidence>
<dbReference type="EMBL" id="JAEIOS010000011">
    <property type="protein sequence ID" value="MBI8989429.1"/>
    <property type="molecule type" value="Genomic_DNA"/>
</dbReference>
<evidence type="ECO:0000256" key="1">
    <source>
        <dbReference type="ARBA" id="ARBA00004651"/>
    </source>
</evidence>
<evidence type="ECO:0000256" key="7">
    <source>
        <dbReference type="ARBA" id="ARBA00022989"/>
    </source>
</evidence>
<dbReference type="Pfam" id="PF05525">
    <property type="entry name" value="Branch_AA_trans"/>
    <property type="match status" value="1"/>
</dbReference>
<protein>
    <submittedName>
        <fullName evidence="11">Branched-chain amino acid transport system II carrier protein</fullName>
    </submittedName>
</protein>
<dbReference type="PANTHER" id="PTHR30588:SF0">
    <property type="entry name" value="BRANCHED-CHAIN AMINO ACID PERMEASE BRNQ"/>
    <property type="match status" value="1"/>
</dbReference>
<dbReference type="GO" id="GO:0005886">
    <property type="term" value="C:plasma membrane"/>
    <property type="evidence" value="ECO:0007669"/>
    <property type="project" value="UniProtKB-SubCell"/>
</dbReference>
<feature type="coiled-coil region" evidence="9">
    <location>
        <begin position="484"/>
        <end position="535"/>
    </location>
</feature>
<accession>A0A934I557</accession>
<feature type="transmembrane region" description="Helical" evidence="10">
    <location>
        <begin position="379"/>
        <end position="401"/>
    </location>
</feature>
<dbReference type="GO" id="GO:0015820">
    <property type="term" value="P:L-leucine transport"/>
    <property type="evidence" value="ECO:0007669"/>
    <property type="project" value="TreeGrafter"/>
</dbReference>
<name>A0A934I557_9CORY</name>
<dbReference type="AlphaFoldDB" id="A0A934I557"/>
<feature type="transmembrane region" description="Helical" evidence="10">
    <location>
        <begin position="198"/>
        <end position="219"/>
    </location>
</feature>
<feature type="transmembrane region" description="Helical" evidence="10">
    <location>
        <begin position="125"/>
        <end position="145"/>
    </location>
</feature>
<comment type="subcellular location">
    <subcellularLocation>
        <location evidence="1">Cell membrane</location>
        <topology evidence="1">Multi-pass membrane protein</topology>
    </subcellularLocation>
</comment>
<feature type="transmembrane region" description="Helical" evidence="10">
    <location>
        <begin position="319"/>
        <end position="337"/>
    </location>
</feature>
<feature type="transmembrane region" description="Helical" evidence="10">
    <location>
        <begin position="283"/>
        <end position="307"/>
    </location>
</feature>
<keyword evidence="6" id="KW-0029">Amino-acid transport</keyword>
<comment type="similarity">
    <text evidence="2">Belongs to the branched chain amino acid transporter family.</text>
</comment>
<reference evidence="11" key="1">
    <citation type="submission" date="2020-12" db="EMBL/GenBank/DDBJ databases">
        <title>Genome public.</title>
        <authorList>
            <person name="Sun Q."/>
        </authorList>
    </citation>
    <scope>NUCLEOTIDE SEQUENCE</scope>
    <source>
        <strain evidence="11">CCM 8863</strain>
    </source>
</reference>
<feature type="transmembrane region" description="Helical" evidence="10">
    <location>
        <begin position="47"/>
        <end position="71"/>
    </location>
</feature>
<evidence type="ECO:0000256" key="10">
    <source>
        <dbReference type="SAM" id="Phobius"/>
    </source>
</evidence>
<keyword evidence="8 10" id="KW-0472">Membrane</keyword>
<dbReference type="GO" id="GO:0015190">
    <property type="term" value="F:L-leucine transmembrane transporter activity"/>
    <property type="evidence" value="ECO:0007669"/>
    <property type="project" value="TreeGrafter"/>
</dbReference>
<dbReference type="Proteomes" id="UP000645966">
    <property type="component" value="Unassembled WGS sequence"/>
</dbReference>
<feature type="transmembrane region" description="Helical" evidence="10">
    <location>
        <begin position="12"/>
        <end position="35"/>
    </location>
</feature>
<evidence type="ECO:0000256" key="2">
    <source>
        <dbReference type="ARBA" id="ARBA00008540"/>
    </source>
</evidence>
<keyword evidence="7 10" id="KW-1133">Transmembrane helix</keyword>